<comment type="caution">
    <text evidence="4">The sequence shown here is derived from an EMBL/GenBank/DDBJ whole genome shotgun (WGS) entry which is preliminary data.</text>
</comment>
<dbReference type="GO" id="GO:0009374">
    <property type="term" value="F:biotin binding"/>
    <property type="evidence" value="ECO:0007669"/>
    <property type="project" value="InterPro"/>
</dbReference>
<dbReference type="SUPFAM" id="SSF50876">
    <property type="entry name" value="Avidin/streptavidin"/>
    <property type="match status" value="1"/>
</dbReference>
<sequence>DHTGSFPQQCNLAGWWKNDLGSKMQVFNVDSQGDFSGMYHTAVSSTQKPSPLRVPA</sequence>
<feature type="non-terminal residue" evidence="4">
    <location>
        <position position="56"/>
    </location>
</feature>
<accession>A0A7K4LF10</accession>
<evidence type="ECO:0000256" key="2">
    <source>
        <dbReference type="ARBA" id="ARBA00022525"/>
    </source>
</evidence>
<keyword evidence="2" id="KW-0964">Secreted</keyword>
<feature type="non-terminal residue" evidence="4">
    <location>
        <position position="1"/>
    </location>
</feature>
<evidence type="ECO:0000256" key="1">
    <source>
        <dbReference type="ARBA" id="ARBA00004613"/>
    </source>
</evidence>
<evidence type="ECO:0000256" key="3">
    <source>
        <dbReference type="ARBA" id="ARBA00022729"/>
    </source>
</evidence>
<dbReference type="Gene3D" id="2.40.128.30">
    <property type="entry name" value="Avidin-like"/>
    <property type="match status" value="1"/>
</dbReference>
<proteinExistence type="predicted"/>
<dbReference type="InterPro" id="IPR036896">
    <property type="entry name" value="Avidin-like_sf"/>
</dbReference>
<dbReference type="Proteomes" id="UP000534426">
    <property type="component" value="Unassembled WGS sequence"/>
</dbReference>
<dbReference type="AlphaFoldDB" id="A0A7K4LF10"/>
<name>A0A7K4LF10_9AVES</name>
<dbReference type="Pfam" id="PF01382">
    <property type="entry name" value="Avidin"/>
    <property type="match status" value="1"/>
</dbReference>
<organism evidence="4 5">
    <name type="scientific">Crypturellus undulatus</name>
    <dbReference type="NCBI Taxonomy" id="48396"/>
    <lineage>
        <taxon>Eukaryota</taxon>
        <taxon>Metazoa</taxon>
        <taxon>Chordata</taxon>
        <taxon>Craniata</taxon>
        <taxon>Vertebrata</taxon>
        <taxon>Euteleostomi</taxon>
        <taxon>Archelosauria</taxon>
        <taxon>Archosauria</taxon>
        <taxon>Dinosauria</taxon>
        <taxon>Saurischia</taxon>
        <taxon>Theropoda</taxon>
        <taxon>Coelurosauria</taxon>
        <taxon>Aves</taxon>
        <taxon>Palaeognathae</taxon>
        <taxon>Tinamiformes</taxon>
        <taxon>Tinamidae</taxon>
        <taxon>Crypturellus</taxon>
    </lineage>
</organism>
<comment type="subcellular location">
    <subcellularLocation>
        <location evidence="1">Secreted</location>
    </subcellularLocation>
</comment>
<dbReference type="EMBL" id="VWPW01012205">
    <property type="protein sequence ID" value="NWJ03304.1"/>
    <property type="molecule type" value="Genomic_DNA"/>
</dbReference>
<keyword evidence="5" id="KW-1185">Reference proteome</keyword>
<evidence type="ECO:0000313" key="5">
    <source>
        <dbReference type="Proteomes" id="UP000534426"/>
    </source>
</evidence>
<evidence type="ECO:0000313" key="4">
    <source>
        <dbReference type="EMBL" id="NWJ03304.1"/>
    </source>
</evidence>
<protein>
    <submittedName>
        <fullName evidence="4">AVID protein</fullName>
    </submittedName>
</protein>
<dbReference type="PANTHER" id="PTHR34399:SF3">
    <property type="entry name" value="AVID PROTEIN-RELATED"/>
    <property type="match status" value="1"/>
</dbReference>
<dbReference type="GO" id="GO:0005576">
    <property type="term" value="C:extracellular region"/>
    <property type="evidence" value="ECO:0007669"/>
    <property type="project" value="UniProtKB-SubCell"/>
</dbReference>
<dbReference type="InterPro" id="IPR051764">
    <property type="entry name" value="Avidin/Streptavidin-rel"/>
</dbReference>
<reference evidence="4 5" key="1">
    <citation type="submission" date="2019-09" db="EMBL/GenBank/DDBJ databases">
        <title>Bird 10,000 Genomes (B10K) Project - Family phase.</title>
        <authorList>
            <person name="Zhang G."/>
        </authorList>
    </citation>
    <scope>NUCLEOTIDE SEQUENCE [LARGE SCALE GENOMIC DNA]</scope>
    <source>
        <strain evidence="4">B10K-MSB-37135</strain>
        <tissue evidence="4">Heart</tissue>
    </source>
</reference>
<gene>
    <name evidence="4" type="primary">Avd_1</name>
    <name evidence="4" type="ORF">CRYUND_R14843</name>
</gene>
<dbReference type="InterPro" id="IPR005468">
    <property type="entry name" value="Avidin/str"/>
</dbReference>
<keyword evidence="3" id="KW-0732">Signal</keyword>
<dbReference type="PANTHER" id="PTHR34399">
    <property type="entry name" value="AVIDIN-RELATED"/>
    <property type="match status" value="1"/>
</dbReference>